<evidence type="ECO:0000256" key="7">
    <source>
        <dbReference type="SAM" id="MobiDB-lite"/>
    </source>
</evidence>
<keyword evidence="3" id="KW-0805">Transcription regulation</keyword>
<dbReference type="InterPro" id="IPR007219">
    <property type="entry name" value="XnlR_reg_dom"/>
</dbReference>
<evidence type="ECO:0000313" key="10">
    <source>
        <dbReference type="Proteomes" id="UP000294933"/>
    </source>
</evidence>
<proteinExistence type="predicted"/>
<evidence type="ECO:0000256" key="4">
    <source>
        <dbReference type="ARBA" id="ARBA00023125"/>
    </source>
</evidence>
<name>A0A4Y7QFL2_9AGAM</name>
<feature type="compositionally biased region" description="Low complexity" evidence="7">
    <location>
        <begin position="219"/>
        <end position="236"/>
    </location>
</feature>
<keyword evidence="10" id="KW-1185">Reference proteome</keyword>
<feature type="region of interest" description="Disordered" evidence="7">
    <location>
        <begin position="802"/>
        <end position="827"/>
    </location>
</feature>
<evidence type="ECO:0000256" key="5">
    <source>
        <dbReference type="ARBA" id="ARBA00023163"/>
    </source>
</evidence>
<gene>
    <name evidence="9" type="ORF">BD410DRAFT_836854</name>
</gene>
<feature type="compositionally biased region" description="Basic and acidic residues" evidence="7">
    <location>
        <begin position="10"/>
        <end position="22"/>
    </location>
</feature>
<accession>A0A4Y7QFL2</accession>
<feature type="compositionally biased region" description="Polar residues" evidence="7">
    <location>
        <begin position="140"/>
        <end position="160"/>
    </location>
</feature>
<keyword evidence="4" id="KW-0238">DNA-binding</keyword>
<evidence type="ECO:0000256" key="2">
    <source>
        <dbReference type="ARBA" id="ARBA00022833"/>
    </source>
</evidence>
<evidence type="ECO:0000313" key="9">
    <source>
        <dbReference type="EMBL" id="TDL26205.1"/>
    </source>
</evidence>
<evidence type="ECO:0000256" key="1">
    <source>
        <dbReference type="ARBA" id="ARBA00022723"/>
    </source>
</evidence>
<evidence type="ECO:0000259" key="8">
    <source>
        <dbReference type="SMART" id="SM00906"/>
    </source>
</evidence>
<feature type="domain" description="Xylanolytic transcriptional activator regulatory" evidence="8">
    <location>
        <begin position="410"/>
        <end position="489"/>
    </location>
</feature>
<protein>
    <recommendedName>
        <fullName evidence="8">Xylanolytic transcriptional activator regulatory domain-containing protein</fullName>
    </recommendedName>
</protein>
<feature type="region of interest" description="Disordered" evidence="7">
    <location>
        <begin position="135"/>
        <end position="163"/>
    </location>
</feature>
<keyword evidence="6" id="KW-0539">Nucleus</keyword>
<dbReference type="CDD" id="cd12148">
    <property type="entry name" value="fungal_TF_MHR"/>
    <property type="match status" value="1"/>
</dbReference>
<dbReference type="SMART" id="SM00906">
    <property type="entry name" value="Fungal_trans"/>
    <property type="match status" value="1"/>
</dbReference>
<feature type="region of interest" description="Disordered" evidence="7">
    <location>
        <begin position="209"/>
        <end position="268"/>
    </location>
</feature>
<reference evidence="9 10" key="1">
    <citation type="submission" date="2018-06" db="EMBL/GenBank/DDBJ databases">
        <title>A transcriptomic atlas of mushroom development highlights an independent origin of complex multicellularity.</title>
        <authorList>
            <consortium name="DOE Joint Genome Institute"/>
            <person name="Krizsan K."/>
            <person name="Almasi E."/>
            <person name="Merenyi Z."/>
            <person name="Sahu N."/>
            <person name="Viragh M."/>
            <person name="Koszo T."/>
            <person name="Mondo S."/>
            <person name="Kiss B."/>
            <person name="Balint B."/>
            <person name="Kues U."/>
            <person name="Barry K."/>
            <person name="Hegedus J.C."/>
            <person name="Henrissat B."/>
            <person name="Johnson J."/>
            <person name="Lipzen A."/>
            <person name="Ohm R."/>
            <person name="Nagy I."/>
            <person name="Pangilinan J."/>
            <person name="Yan J."/>
            <person name="Xiong Y."/>
            <person name="Grigoriev I.V."/>
            <person name="Hibbett D.S."/>
            <person name="Nagy L.G."/>
        </authorList>
    </citation>
    <scope>NUCLEOTIDE SEQUENCE [LARGE SCALE GENOMIC DNA]</scope>
    <source>
        <strain evidence="9 10">SZMC22713</strain>
    </source>
</reference>
<dbReference type="PANTHER" id="PTHR31313">
    <property type="entry name" value="TY1 ENHANCER ACTIVATOR"/>
    <property type="match status" value="1"/>
</dbReference>
<dbReference type="PANTHER" id="PTHR31313:SF78">
    <property type="entry name" value="TRANSCRIPTION FACTOR DOMAIN-CONTAINING PROTEIN"/>
    <property type="match status" value="1"/>
</dbReference>
<feature type="region of interest" description="Disordered" evidence="7">
    <location>
        <begin position="1"/>
        <end position="24"/>
    </location>
</feature>
<evidence type="ECO:0000256" key="6">
    <source>
        <dbReference type="ARBA" id="ARBA00023242"/>
    </source>
</evidence>
<dbReference type="GO" id="GO:0006351">
    <property type="term" value="P:DNA-templated transcription"/>
    <property type="evidence" value="ECO:0007669"/>
    <property type="project" value="InterPro"/>
</dbReference>
<keyword evidence="5" id="KW-0804">Transcription</keyword>
<organism evidence="9 10">
    <name type="scientific">Rickenella mellea</name>
    <dbReference type="NCBI Taxonomy" id="50990"/>
    <lineage>
        <taxon>Eukaryota</taxon>
        <taxon>Fungi</taxon>
        <taxon>Dikarya</taxon>
        <taxon>Basidiomycota</taxon>
        <taxon>Agaricomycotina</taxon>
        <taxon>Agaricomycetes</taxon>
        <taxon>Hymenochaetales</taxon>
        <taxon>Rickenellaceae</taxon>
        <taxon>Rickenella</taxon>
    </lineage>
</organism>
<sequence length="915" mass="101415">MSSSETTWHQSEHSEDSSEARKRSSRGLLTTYHFTHLTPIYSPKLVINVGRLRASANEKEMMIPAGVARYQAVLARPSFKRGPPKGYIHAIEQRLRQVESVLGTIIGSSDERAQGVIDDLRGDALARSIIERVDGGPFGSRSQSSRTNDLADEPSSSSTGIIKPLDFAKYDSKARRDSRLTREIVSSNDVDSLDPTLEWQDHLSAQLRGGNIVGPTRMNDPSPNSSSGDSDPLPSLQGLYTIENTQGQGSELGNNENNPPDRSKMSSEAVAVNMPSLEDQDLLIALYFTYVHSVLPVIHRQTFMSEYEASKGYETSFHMGMSTPQSGPLSQDRREGLQLLLLAMCTVACRYTDKEQQLPFEGRLWDADRDYSASVRRILDASYNRSSISTCQALLILAYRAGGVGSLEQSWMFLGMAIRMAQDLGLHRAADQWQRMGVDIFTPSQKQERKQVWWACIIVDKYMSINIGRPVTITDRDFDTELPLDDPSEEYDLWKPYPPVPEKSTYQPAASRTNSCFRAAASLAVIVGCIIDKIYAIRSGSGSKLTNYLRKLEVRLEKWHLALPEYLRFFSSSDKLVPPPHVLCIHIQYWCAVLLLHRKFIPNPRSSQSESNPNDGLQYGDGNASLNSLDVCQGAVNNIATIITAHSENFSMKRSAAYLPAYLFSAGVMHFVTLSVRRSDIQAQVGLQQILLALKEMEIVWPSATRARELLNEARVKLAESLPPPIRGPGRIKRNAENAFGGQDQQEFGPDEVTRTFAVPHPSWTPQSPAQHQVSNLMMAHMLGLEMQPSMSFNIRTHDAWSPTDTQVPSTPTSPVSPTVVSDSASGPMSLLTSTSAMAISQNSPIMNRTLLSDFSQTSSSSSVTTTTGFVAATSSATNFATTSTAAWPREDQWLVETDDRDFILEEYTDEGRSF</sequence>
<dbReference type="InterPro" id="IPR051615">
    <property type="entry name" value="Transcr_Regulatory_Elem"/>
</dbReference>
<dbReference type="Proteomes" id="UP000294933">
    <property type="component" value="Unassembled WGS sequence"/>
</dbReference>
<feature type="compositionally biased region" description="Low complexity" evidence="7">
    <location>
        <begin position="802"/>
        <end position="824"/>
    </location>
</feature>
<dbReference type="VEuPathDB" id="FungiDB:BD410DRAFT_836854"/>
<dbReference type="EMBL" id="ML170162">
    <property type="protein sequence ID" value="TDL26205.1"/>
    <property type="molecule type" value="Genomic_DNA"/>
</dbReference>
<dbReference type="AlphaFoldDB" id="A0A4Y7QFL2"/>
<dbReference type="GO" id="GO:0008270">
    <property type="term" value="F:zinc ion binding"/>
    <property type="evidence" value="ECO:0007669"/>
    <property type="project" value="InterPro"/>
</dbReference>
<dbReference type="STRING" id="50990.A0A4Y7QFL2"/>
<keyword evidence="2" id="KW-0862">Zinc</keyword>
<dbReference type="OrthoDB" id="2123952at2759"/>
<dbReference type="GO" id="GO:0003677">
    <property type="term" value="F:DNA binding"/>
    <property type="evidence" value="ECO:0007669"/>
    <property type="project" value="UniProtKB-KW"/>
</dbReference>
<feature type="compositionally biased region" description="Polar residues" evidence="7">
    <location>
        <begin position="242"/>
        <end position="258"/>
    </location>
</feature>
<evidence type="ECO:0000256" key="3">
    <source>
        <dbReference type="ARBA" id="ARBA00023015"/>
    </source>
</evidence>
<dbReference type="Pfam" id="PF04082">
    <property type="entry name" value="Fungal_trans"/>
    <property type="match status" value="1"/>
</dbReference>
<keyword evidence="1" id="KW-0479">Metal-binding</keyword>